<keyword evidence="2" id="KW-0732">Signal</keyword>
<dbReference type="EMBL" id="KN819379">
    <property type="protein sequence ID" value="KIJ11439.1"/>
    <property type="molecule type" value="Genomic_DNA"/>
</dbReference>
<feature type="compositionally biased region" description="Low complexity" evidence="1">
    <location>
        <begin position="755"/>
        <end position="773"/>
    </location>
</feature>
<dbReference type="Gene3D" id="2.40.70.10">
    <property type="entry name" value="Acid Proteases"/>
    <property type="match status" value="1"/>
</dbReference>
<evidence type="ECO:0000256" key="2">
    <source>
        <dbReference type="SAM" id="SignalP"/>
    </source>
</evidence>
<evidence type="ECO:0000256" key="1">
    <source>
        <dbReference type="SAM" id="MobiDB-lite"/>
    </source>
</evidence>
<feature type="compositionally biased region" description="Polar residues" evidence="1">
    <location>
        <begin position="730"/>
        <end position="752"/>
    </location>
</feature>
<dbReference type="Proteomes" id="UP000053647">
    <property type="component" value="Unassembled WGS sequence"/>
</dbReference>
<evidence type="ECO:0000313" key="4">
    <source>
        <dbReference type="EMBL" id="KIJ11439.1"/>
    </source>
</evidence>
<reference evidence="4 5" key="1">
    <citation type="submission" date="2014-06" db="EMBL/GenBank/DDBJ databases">
        <authorList>
            <consortium name="DOE Joint Genome Institute"/>
            <person name="Kuo A."/>
            <person name="Kohler A."/>
            <person name="Nagy L.G."/>
            <person name="Floudas D."/>
            <person name="Copeland A."/>
            <person name="Barry K.W."/>
            <person name="Cichocki N."/>
            <person name="Veneault-Fourrey C."/>
            <person name="LaButti K."/>
            <person name="Lindquist E.A."/>
            <person name="Lipzen A."/>
            <person name="Lundell T."/>
            <person name="Morin E."/>
            <person name="Murat C."/>
            <person name="Sun H."/>
            <person name="Tunlid A."/>
            <person name="Henrissat B."/>
            <person name="Grigoriev I.V."/>
            <person name="Hibbett D.S."/>
            <person name="Martin F."/>
            <person name="Nordberg H.P."/>
            <person name="Cantor M.N."/>
            <person name="Hua S.X."/>
        </authorList>
    </citation>
    <scope>NUCLEOTIDE SEQUENCE [LARGE SCALE GENOMIC DNA]</scope>
    <source>
        <strain evidence="4 5">ATCC 200175</strain>
    </source>
</reference>
<feature type="compositionally biased region" description="Polar residues" evidence="1">
    <location>
        <begin position="224"/>
        <end position="237"/>
    </location>
</feature>
<reference evidence="5" key="2">
    <citation type="submission" date="2015-01" db="EMBL/GenBank/DDBJ databases">
        <title>Evolutionary Origins and Diversification of the Mycorrhizal Mutualists.</title>
        <authorList>
            <consortium name="DOE Joint Genome Institute"/>
            <consortium name="Mycorrhizal Genomics Consortium"/>
            <person name="Kohler A."/>
            <person name="Kuo A."/>
            <person name="Nagy L.G."/>
            <person name="Floudas D."/>
            <person name="Copeland A."/>
            <person name="Barry K.W."/>
            <person name="Cichocki N."/>
            <person name="Veneault-Fourrey C."/>
            <person name="LaButti K."/>
            <person name="Lindquist E.A."/>
            <person name="Lipzen A."/>
            <person name="Lundell T."/>
            <person name="Morin E."/>
            <person name="Murat C."/>
            <person name="Riley R."/>
            <person name="Ohm R."/>
            <person name="Sun H."/>
            <person name="Tunlid A."/>
            <person name="Henrissat B."/>
            <person name="Grigoriev I.V."/>
            <person name="Hibbett D.S."/>
            <person name="Martin F."/>
        </authorList>
    </citation>
    <scope>NUCLEOTIDE SEQUENCE [LARGE SCALE GENOMIC DNA]</scope>
    <source>
        <strain evidence="5">ATCC 200175</strain>
    </source>
</reference>
<evidence type="ECO:0000259" key="3">
    <source>
        <dbReference type="Pfam" id="PF13352"/>
    </source>
</evidence>
<feature type="domain" description="DUF4100" evidence="3">
    <location>
        <begin position="551"/>
        <end position="829"/>
    </location>
</feature>
<feature type="signal peptide" evidence="2">
    <location>
        <begin position="1"/>
        <end position="38"/>
    </location>
</feature>
<accession>A0A0C9SSQ6</accession>
<feature type="compositionally biased region" description="Low complexity" evidence="1">
    <location>
        <begin position="486"/>
        <end position="499"/>
    </location>
</feature>
<keyword evidence="5" id="KW-1185">Reference proteome</keyword>
<feature type="region of interest" description="Disordered" evidence="1">
    <location>
        <begin position="692"/>
        <end position="776"/>
    </location>
</feature>
<dbReference type="OrthoDB" id="5535068at2759"/>
<dbReference type="PANTHER" id="PTHR48125">
    <property type="entry name" value="LP07818P1"/>
    <property type="match status" value="1"/>
</dbReference>
<feature type="region of interest" description="Disordered" evidence="1">
    <location>
        <begin position="67"/>
        <end position="254"/>
    </location>
</feature>
<proteinExistence type="predicted"/>
<name>A0A0C9SSQ6_PAXIN</name>
<feature type="region of interest" description="Disordered" evidence="1">
    <location>
        <begin position="458"/>
        <end position="511"/>
    </location>
</feature>
<protein>
    <recommendedName>
        <fullName evidence="3">DUF4100 domain-containing protein</fullName>
    </recommendedName>
</protein>
<feature type="compositionally biased region" description="Polar residues" evidence="1">
    <location>
        <begin position="91"/>
        <end position="102"/>
    </location>
</feature>
<feature type="compositionally biased region" description="Polar residues" evidence="1">
    <location>
        <begin position="459"/>
        <end position="473"/>
    </location>
</feature>
<dbReference type="CDD" id="cd00303">
    <property type="entry name" value="retropepsin_like"/>
    <property type="match status" value="1"/>
</dbReference>
<dbReference type="Pfam" id="PF13352">
    <property type="entry name" value="DUF4100"/>
    <property type="match status" value="1"/>
</dbReference>
<dbReference type="HOGENOM" id="CLU_003921_2_0_1"/>
<feature type="compositionally biased region" description="Low complexity" evidence="1">
    <location>
        <begin position="165"/>
        <end position="196"/>
    </location>
</feature>
<gene>
    <name evidence="4" type="ORF">PAXINDRAFT_15648</name>
</gene>
<dbReference type="InterPro" id="IPR021109">
    <property type="entry name" value="Peptidase_aspartic_dom_sf"/>
</dbReference>
<feature type="compositionally biased region" description="Polar residues" evidence="1">
    <location>
        <begin position="71"/>
        <end position="80"/>
    </location>
</feature>
<feature type="compositionally biased region" description="Low complexity" evidence="1">
    <location>
        <begin position="698"/>
        <end position="708"/>
    </location>
</feature>
<feature type="chain" id="PRO_5002213240" description="DUF4100 domain-containing protein" evidence="2">
    <location>
        <begin position="39"/>
        <end position="1043"/>
    </location>
</feature>
<organism evidence="4 5">
    <name type="scientific">Paxillus involutus ATCC 200175</name>
    <dbReference type="NCBI Taxonomy" id="664439"/>
    <lineage>
        <taxon>Eukaryota</taxon>
        <taxon>Fungi</taxon>
        <taxon>Dikarya</taxon>
        <taxon>Basidiomycota</taxon>
        <taxon>Agaricomycotina</taxon>
        <taxon>Agaricomycetes</taxon>
        <taxon>Agaricomycetidae</taxon>
        <taxon>Boletales</taxon>
        <taxon>Paxilineae</taxon>
        <taxon>Paxillaceae</taxon>
        <taxon>Paxillus</taxon>
    </lineage>
</organism>
<dbReference type="InterPro" id="IPR025165">
    <property type="entry name" value="DUF4100"/>
</dbReference>
<evidence type="ECO:0000313" key="5">
    <source>
        <dbReference type="Proteomes" id="UP000053647"/>
    </source>
</evidence>
<sequence>MKVPFAHAHIPSARGSPFCLQILASVLVLPALPMPSSGRRNLRPTLEPLDIELLTASFRDLQVSLDLSPYRPTSPTSRLSPDSCLPLDSHVSPNSRISPTRTRLSHVSPERDGHVTPAPRLSPVPARLGLTSADGDISDSPGTPQRTAPDLLDLSPFIPGAFHHSTPLRNPLNTPLLSPGSPLSPLTPSSSGASSPDLVTQFDPLPALDLNHASVDSPAPPHPATNSDGPRLSQTPENILRVPNTPVPVAHSPPQPPMAAPFTMPLRGTKDAPKFQGKIIAELLRFLEDIGILADQAQLDHAGKIRTAIRYAALDEAELWKTLEAATAVPADWANFVTAVKQLYPGCEGADRYYCSDLHNLVQEYRVKPMKNREELGEYHRKFQKVAAHLISTDKLSVNKRDLLFLDGLPHVLTVPVQARLQYKVPDVHPSDPYPMASTLEAANFCLTGASLRPAYSPYTYNQPPQTFQQQPASTQPRSPAPRQQPPAQTTTPPATSPALGTVMKQEYPGPGSQAARIATCTFCQDPSHFVPSCQLALAYINEGKLSCRNGRLCMPDGSPILRIQGIYGMRNIVDHLLAQPAASTESTSSSGFVRDPPPHITAALYTTAYGDDNSLEMELEVEPSAFLHTSSGDLAIPDSSEVTDPEFQAFLANAWVNFQAGKGKGDQSRGKKMCFDGVEIPRCKAPRVTVEEEIKSPADSPSTSPSAVIIAPPTLRAPGEGQPIAKHIPTTSLPTTARASTQQREPVTSEHTPSKPTTPAATAQPATTSPSTLNNGQFRYSFPLADSEAPKRALDQVLGVTVPVPLKELLALSPDLRKHMKEAVTGKRVWGNLLTQADSETPDARADASAHCFELEGRDPEGIVREYGPKLTYSDDGRIVGNHSIPLRYIEATIVGTGRVVRCVLDTGSEVIVMPKALWETLGLVARPEYLMHMQSVNESSDSTIGVIENLGLDLGVGELYLQVQVIPKAPFHILLSCPFHCLMSVTTEDFPDGKQLLTLRDPNTGKRYKIPTRIWTDNCPRCKSLGRCEKHKSSSEPEEDF</sequence>
<dbReference type="PANTHER" id="PTHR48125:SF12">
    <property type="entry name" value="AT HOOK TRANSCRIPTION FACTOR FAMILY-RELATED"/>
    <property type="match status" value="1"/>
</dbReference>
<dbReference type="AlphaFoldDB" id="A0A0C9SSQ6"/>